<protein>
    <submittedName>
        <fullName evidence="1">Uncharacterized protein</fullName>
    </submittedName>
</protein>
<dbReference type="InParanoid" id="A0A0C3P497"/>
<dbReference type="EMBL" id="KN831959">
    <property type="protein sequence ID" value="KIO07845.1"/>
    <property type="molecule type" value="Genomic_DNA"/>
</dbReference>
<evidence type="ECO:0000313" key="1">
    <source>
        <dbReference type="EMBL" id="KIO07845.1"/>
    </source>
</evidence>
<reference evidence="2" key="2">
    <citation type="submission" date="2015-01" db="EMBL/GenBank/DDBJ databases">
        <title>Evolutionary Origins and Diversification of the Mycorrhizal Mutualists.</title>
        <authorList>
            <consortium name="DOE Joint Genome Institute"/>
            <consortium name="Mycorrhizal Genomics Consortium"/>
            <person name="Kohler A."/>
            <person name="Kuo A."/>
            <person name="Nagy L.G."/>
            <person name="Floudas D."/>
            <person name="Copeland A."/>
            <person name="Barry K.W."/>
            <person name="Cichocki N."/>
            <person name="Veneault-Fourrey C."/>
            <person name="LaButti K."/>
            <person name="Lindquist E.A."/>
            <person name="Lipzen A."/>
            <person name="Lundell T."/>
            <person name="Morin E."/>
            <person name="Murat C."/>
            <person name="Riley R."/>
            <person name="Ohm R."/>
            <person name="Sun H."/>
            <person name="Tunlid A."/>
            <person name="Henrissat B."/>
            <person name="Grigoriev I.V."/>
            <person name="Hibbett D.S."/>
            <person name="Martin F."/>
        </authorList>
    </citation>
    <scope>NUCLEOTIDE SEQUENCE [LARGE SCALE GENOMIC DNA]</scope>
    <source>
        <strain evidence="2">Marx 270</strain>
    </source>
</reference>
<dbReference type="HOGENOM" id="CLU_2942736_0_0_1"/>
<dbReference type="AlphaFoldDB" id="A0A0C3P497"/>
<name>A0A0C3P497_PISTI</name>
<evidence type="ECO:0000313" key="2">
    <source>
        <dbReference type="Proteomes" id="UP000054217"/>
    </source>
</evidence>
<proteinExistence type="predicted"/>
<gene>
    <name evidence="1" type="ORF">M404DRAFT_997998</name>
</gene>
<accession>A0A0C3P497</accession>
<reference evidence="1 2" key="1">
    <citation type="submission" date="2014-04" db="EMBL/GenBank/DDBJ databases">
        <authorList>
            <consortium name="DOE Joint Genome Institute"/>
            <person name="Kuo A."/>
            <person name="Kohler A."/>
            <person name="Costa M.D."/>
            <person name="Nagy L.G."/>
            <person name="Floudas D."/>
            <person name="Copeland A."/>
            <person name="Barry K.W."/>
            <person name="Cichocki N."/>
            <person name="Veneault-Fourrey C."/>
            <person name="LaButti K."/>
            <person name="Lindquist E.A."/>
            <person name="Lipzen A."/>
            <person name="Lundell T."/>
            <person name="Morin E."/>
            <person name="Murat C."/>
            <person name="Sun H."/>
            <person name="Tunlid A."/>
            <person name="Henrissat B."/>
            <person name="Grigoriev I.V."/>
            <person name="Hibbett D.S."/>
            <person name="Martin F."/>
            <person name="Nordberg H.P."/>
            <person name="Cantor M.N."/>
            <person name="Hua S.X."/>
        </authorList>
    </citation>
    <scope>NUCLEOTIDE SEQUENCE [LARGE SCALE GENOMIC DNA]</scope>
    <source>
        <strain evidence="1 2">Marx 270</strain>
    </source>
</reference>
<sequence length="60" mass="6679">MDTCLAQALRGVSQGEAISPYWVRRVVRVRGPKFPAANDHDPSVAWTHDRLSQLMLSPSC</sequence>
<keyword evidence="2" id="KW-1185">Reference proteome</keyword>
<organism evidence="1 2">
    <name type="scientific">Pisolithus tinctorius Marx 270</name>
    <dbReference type="NCBI Taxonomy" id="870435"/>
    <lineage>
        <taxon>Eukaryota</taxon>
        <taxon>Fungi</taxon>
        <taxon>Dikarya</taxon>
        <taxon>Basidiomycota</taxon>
        <taxon>Agaricomycotina</taxon>
        <taxon>Agaricomycetes</taxon>
        <taxon>Agaricomycetidae</taxon>
        <taxon>Boletales</taxon>
        <taxon>Sclerodermatineae</taxon>
        <taxon>Pisolithaceae</taxon>
        <taxon>Pisolithus</taxon>
    </lineage>
</organism>
<dbReference type="Proteomes" id="UP000054217">
    <property type="component" value="Unassembled WGS sequence"/>
</dbReference>